<dbReference type="Pfam" id="PF00067">
    <property type="entry name" value="p450"/>
    <property type="match status" value="1"/>
</dbReference>
<keyword evidence="3" id="KW-0479">Metal-binding</keyword>
<evidence type="ECO:0000256" key="3">
    <source>
        <dbReference type="RuleBase" id="RU000461"/>
    </source>
</evidence>
<keyword evidence="4" id="KW-1133">Transmembrane helix</keyword>
<dbReference type="Gene3D" id="1.10.630.10">
    <property type="entry name" value="Cytochrome P450"/>
    <property type="match status" value="1"/>
</dbReference>
<dbReference type="InterPro" id="IPR036396">
    <property type="entry name" value="Cyt_P450_sf"/>
</dbReference>
<sequence>MDQFYIVALSFSVLVLSMIFWYIKKSTTLPPGPRGLPIVGFLPFLNQNLHVQFSGLADKYGPIFKIRLGHKLWVVIGSPSLTKEVVRDHDPIFANRDVSVAAEVVSYGMKDIAFSPNNSDWRKMRKIFSREMLSTKSLEATYNLRKDVVRNTISNIYYNKIEKPIEIGELVFVTVVNVMINLLWGGTIDEGLAAEFKAVIPKLVDLSGKANISDFFPILAGLDLQGIKKDMEIQLQNMDRIFDLVIAQHKKKLSGYEKDEERKDFLQILLELKEKEDSEMSITLTQIKAMLVDIVSGGTDTSSTTIEWAMAELMNNPEVRAKVEQELSDVVGLNNMVEESHIPKLQYVEAVVKETMRLHPAVPFLVPRSPTQSSTIGGYTIPKNTAVFINVWSIQRDPSIWENPLDFKPERFLDNNGKMDLGGNKFSYLPFGSGRRMCPGMPLADKMIIYLLASLLHSFKWKLPKGETLDMSERFGIVLRKSTPLYVTPSPRLSDSDLYT</sequence>
<keyword evidence="3" id="KW-0503">Monooxygenase</keyword>
<dbReference type="InterPro" id="IPR001128">
    <property type="entry name" value="Cyt_P450"/>
</dbReference>
<evidence type="ECO:0008006" key="7">
    <source>
        <dbReference type="Google" id="ProtNLM"/>
    </source>
</evidence>
<dbReference type="EMBL" id="JAYDYQ010002533">
    <property type="protein sequence ID" value="KAK4486397.1"/>
    <property type="molecule type" value="Genomic_DNA"/>
</dbReference>
<accession>A0ABR0DAW4</accession>
<dbReference type="InterPro" id="IPR002401">
    <property type="entry name" value="Cyt_P450_E_grp-I"/>
</dbReference>
<organism evidence="5 6">
    <name type="scientific">Penstemon davidsonii</name>
    <dbReference type="NCBI Taxonomy" id="160366"/>
    <lineage>
        <taxon>Eukaryota</taxon>
        <taxon>Viridiplantae</taxon>
        <taxon>Streptophyta</taxon>
        <taxon>Embryophyta</taxon>
        <taxon>Tracheophyta</taxon>
        <taxon>Spermatophyta</taxon>
        <taxon>Magnoliopsida</taxon>
        <taxon>eudicotyledons</taxon>
        <taxon>Gunneridae</taxon>
        <taxon>Pentapetalae</taxon>
        <taxon>asterids</taxon>
        <taxon>lamiids</taxon>
        <taxon>Lamiales</taxon>
        <taxon>Plantaginaceae</taxon>
        <taxon>Cheloneae</taxon>
        <taxon>Penstemon</taxon>
    </lineage>
</organism>
<evidence type="ECO:0000256" key="1">
    <source>
        <dbReference type="ARBA" id="ARBA00004167"/>
    </source>
</evidence>
<name>A0ABR0DAW4_9LAMI</name>
<keyword evidence="4" id="KW-0812">Transmembrane</keyword>
<gene>
    <name evidence="5" type="ORF">RD792_009071</name>
</gene>
<comment type="similarity">
    <text evidence="3">Belongs to the cytochrome P450 family.</text>
</comment>
<dbReference type="SUPFAM" id="SSF48264">
    <property type="entry name" value="Cytochrome P450"/>
    <property type="match status" value="1"/>
</dbReference>
<keyword evidence="3" id="KW-0349">Heme</keyword>
<evidence type="ECO:0000256" key="4">
    <source>
        <dbReference type="SAM" id="Phobius"/>
    </source>
</evidence>
<keyword evidence="2 3" id="KW-0560">Oxidoreductase</keyword>
<comment type="caution">
    <text evidence="5">The sequence shown here is derived from an EMBL/GenBank/DDBJ whole genome shotgun (WGS) entry which is preliminary data.</text>
</comment>
<dbReference type="PROSITE" id="PS00086">
    <property type="entry name" value="CYTOCHROME_P450"/>
    <property type="match status" value="1"/>
</dbReference>
<feature type="transmembrane region" description="Helical" evidence="4">
    <location>
        <begin position="6"/>
        <end position="23"/>
    </location>
</feature>
<keyword evidence="3" id="KW-0408">Iron</keyword>
<dbReference type="PANTHER" id="PTHR47951">
    <property type="entry name" value="OS08G0547900 PROTEIN"/>
    <property type="match status" value="1"/>
</dbReference>
<dbReference type="PANTHER" id="PTHR47951:SF7">
    <property type="entry name" value="FLAVONOID 3',5'-HYDROXYLASE-LIKE ISOFORM X1"/>
    <property type="match status" value="1"/>
</dbReference>
<proteinExistence type="inferred from homology"/>
<dbReference type="CDD" id="cd11073">
    <property type="entry name" value="CYP76-like"/>
    <property type="match status" value="1"/>
</dbReference>
<dbReference type="PRINTS" id="PR00463">
    <property type="entry name" value="EP450I"/>
</dbReference>
<dbReference type="Proteomes" id="UP001291926">
    <property type="component" value="Unassembled WGS sequence"/>
</dbReference>
<dbReference type="InterPro" id="IPR017972">
    <property type="entry name" value="Cyt_P450_CS"/>
</dbReference>
<evidence type="ECO:0000313" key="6">
    <source>
        <dbReference type="Proteomes" id="UP001291926"/>
    </source>
</evidence>
<keyword evidence="4" id="KW-0472">Membrane</keyword>
<evidence type="ECO:0000313" key="5">
    <source>
        <dbReference type="EMBL" id="KAK4486397.1"/>
    </source>
</evidence>
<reference evidence="5 6" key="1">
    <citation type="journal article" date="2023" name="bioRxiv">
        <title>Genome report: Whole genome sequence and annotation of Penstemon davidsonii.</title>
        <authorList>
            <person name="Ostevik K.L."/>
            <person name="Alabady M."/>
            <person name="Zhang M."/>
            <person name="Rausher M.D."/>
        </authorList>
    </citation>
    <scope>NUCLEOTIDE SEQUENCE [LARGE SCALE GENOMIC DNA]</scope>
    <source>
        <strain evidence="5">DNT005</strain>
        <tissue evidence="5">Whole leaf</tissue>
    </source>
</reference>
<evidence type="ECO:0000256" key="2">
    <source>
        <dbReference type="ARBA" id="ARBA00023002"/>
    </source>
</evidence>
<dbReference type="PRINTS" id="PR00385">
    <property type="entry name" value="P450"/>
</dbReference>
<comment type="subcellular location">
    <subcellularLocation>
        <location evidence="1">Membrane</location>
        <topology evidence="1">Single-pass membrane protein</topology>
    </subcellularLocation>
</comment>
<protein>
    <recommendedName>
        <fullName evidence="7">Cytochrome P450</fullName>
    </recommendedName>
</protein>
<keyword evidence="6" id="KW-1185">Reference proteome</keyword>